<feature type="chain" id="PRO_5032408826" evidence="5">
    <location>
        <begin position="27"/>
        <end position="708"/>
    </location>
</feature>
<evidence type="ECO:0000256" key="2">
    <source>
        <dbReference type="ARBA" id="ARBA00022737"/>
    </source>
</evidence>
<reference evidence="6" key="1">
    <citation type="submission" date="2021-02" db="EMBL/GenBank/DDBJ databases">
        <authorList>
            <person name="Nowell W R."/>
        </authorList>
    </citation>
    <scope>NUCLEOTIDE SEQUENCE</scope>
</reference>
<dbReference type="AlphaFoldDB" id="A0A817V5Q5"/>
<dbReference type="Proteomes" id="UP000663865">
    <property type="component" value="Unassembled WGS sequence"/>
</dbReference>
<evidence type="ECO:0000256" key="4">
    <source>
        <dbReference type="SAM" id="Phobius"/>
    </source>
</evidence>
<keyword evidence="5" id="KW-0732">Signal</keyword>
<comment type="caution">
    <text evidence="6">The sequence shown here is derived from an EMBL/GenBank/DDBJ whole genome shotgun (WGS) entry which is preliminary data.</text>
</comment>
<gene>
    <name evidence="6" type="ORF">KIK155_LOCUS2500</name>
</gene>
<feature type="region of interest" description="Disordered" evidence="3">
    <location>
        <begin position="518"/>
        <end position="538"/>
    </location>
</feature>
<proteinExistence type="predicted"/>
<keyword evidence="2" id="KW-0677">Repeat</keyword>
<dbReference type="PROSITE" id="PS51450">
    <property type="entry name" value="LRR"/>
    <property type="match status" value="1"/>
</dbReference>
<feature type="transmembrane region" description="Helical" evidence="4">
    <location>
        <begin position="412"/>
        <end position="437"/>
    </location>
</feature>
<dbReference type="InterPro" id="IPR001611">
    <property type="entry name" value="Leu-rich_rpt"/>
</dbReference>
<feature type="signal peptide" evidence="5">
    <location>
        <begin position="1"/>
        <end position="26"/>
    </location>
</feature>
<dbReference type="InterPro" id="IPR032675">
    <property type="entry name" value="LRR_dom_sf"/>
</dbReference>
<evidence type="ECO:0000256" key="5">
    <source>
        <dbReference type="SAM" id="SignalP"/>
    </source>
</evidence>
<dbReference type="EMBL" id="CAJNYV010000060">
    <property type="protein sequence ID" value="CAF3338741.1"/>
    <property type="molecule type" value="Genomic_DNA"/>
</dbReference>
<keyword evidence="1" id="KW-0433">Leucine-rich repeat</keyword>
<sequence>MQQIKFRDSFVLFLFLLLFNVLQSSAASALCPGTPSCNCTLTNNTYLDIVCSSTLNLTVLPVFNDVTLQSGVTEIHVSSSTIGTHGPLTSLPTNICSSYPNVAVLDLSWNSITGSLNMSQLNCLGTKLTYLDFSNNYISDTDLNFLRVNSLMQSINLAQNVLTKMPAVNSDTFVNFPTTFVLMNFSYNQITNVDLWPLFVKNQNSMIIDMSYNVIQNYTNEVPIYVNQFTATADPRSFYLNNNQIEGIPDILLQQYGACPTISTTSTAYFLVAVSNMLLINNNLTCNCDSYNFIQFIENYKDDFPQLTSGTALITRAMCSTPDSMVGQQYIFSNFSAGGACASYTLPSQTNIFCSVYPNDTAVTIAPPTYWTPTTTIATTLVNPNATTISSGGNGPSGNSGTNGSSSLSSPAWYIILGVVLGLALIVFLLVIAGYIYRDRLFPLKYGSKLSNNGSSHRHSDASDYHGMHSGRTSPSVEYYHFKQKFRSWNHPEQETQTCFQIDRTKPPRGVKRDLKQLRKAPSLYSSDHDRTLSTSVATDAGTNTTSVVKGIPIPAKVNKIPSIPSANNGTVPSTSASELNVTAIPLAPSKRAKLLPQVKSGIYVDTINNNLLNTSASAFVSNQRQRRRSSMWVRRQQQNSITPIPSRPHSVTARKTVFDHEDTYSDDISSIPTVEALSSRPPKPLRALPLLNITVIPGWIDNNSDQN</sequence>
<dbReference type="SUPFAM" id="SSF52058">
    <property type="entry name" value="L domain-like"/>
    <property type="match status" value="1"/>
</dbReference>
<dbReference type="PANTHER" id="PTHR24366:SF96">
    <property type="entry name" value="LEUCINE RICH REPEAT CONTAINING 53"/>
    <property type="match status" value="1"/>
</dbReference>
<keyword evidence="4" id="KW-1133">Transmembrane helix</keyword>
<evidence type="ECO:0000313" key="7">
    <source>
        <dbReference type="Proteomes" id="UP000663865"/>
    </source>
</evidence>
<dbReference type="PANTHER" id="PTHR24366">
    <property type="entry name" value="IG(IMMUNOGLOBULIN) AND LRR(LEUCINE RICH REPEAT) DOMAINS"/>
    <property type="match status" value="1"/>
</dbReference>
<evidence type="ECO:0000313" key="6">
    <source>
        <dbReference type="EMBL" id="CAF3338741.1"/>
    </source>
</evidence>
<keyword evidence="4" id="KW-0472">Membrane</keyword>
<keyword evidence="4" id="KW-0812">Transmembrane</keyword>
<evidence type="ECO:0000256" key="1">
    <source>
        <dbReference type="ARBA" id="ARBA00022614"/>
    </source>
</evidence>
<organism evidence="6 7">
    <name type="scientific">Rotaria socialis</name>
    <dbReference type="NCBI Taxonomy" id="392032"/>
    <lineage>
        <taxon>Eukaryota</taxon>
        <taxon>Metazoa</taxon>
        <taxon>Spiralia</taxon>
        <taxon>Gnathifera</taxon>
        <taxon>Rotifera</taxon>
        <taxon>Eurotatoria</taxon>
        <taxon>Bdelloidea</taxon>
        <taxon>Philodinida</taxon>
        <taxon>Philodinidae</taxon>
        <taxon>Rotaria</taxon>
    </lineage>
</organism>
<name>A0A817V5Q5_9BILA</name>
<accession>A0A817V5Q5</accession>
<dbReference type="Gene3D" id="3.80.10.10">
    <property type="entry name" value="Ribonuclease Inhibitor"/>
    <property type="match status" value="2"/>
</dbReference>
<evidence type="ECO:0000256" key="3">
    <source>
        <dbReference type="SAM" id="MobiDB-lite"/>
    </source>
</evidence>
<protein>
    <submittedName>
        <fullName evidence="6">Uncharacterized protein</fullName>
    </submittedName>
</protein>